<sequence>TMGINCPEVLEELQAFDSDADLRAKGLFSGNFCAGYDQKELANHTASLKLEQDVTKGPSLMSPSRLELSKLLIAALSGFAVAGGLDAVAGVFCHRFGTVRLSRVIGLLRALDLILTGQPADTQEALAYRLANRVVPDAYFAAVLLVRSDKTCIYFSLESIFFICVPIIQSKAVAGATTFTTRAGQRGKFL</sequence>
<feature type="transmembrane region" description="Helical" evidence="2">
    <location>
        <begin position="71"/>
        <end position="93"/>
    </location>
</feature>
<keyword evidence="2" id="KW-0812">Transmembrane</keyword>
<keyword evidence="2" id="KW-1133">Transmembrane helix</keyword>
<dbReference type="PANTHER" id="PTHR43802">
    <property type="entry name" value="ENOYL-COA HYDRATASE"/>
    <property type="match status" value="1"/>
</dbReference>
<dbReference type="Ensembl" id="ENSMMOT00000006850.1">
    <property type="protein sequence ID" value="ENSMMOP00000006726.1"/>
    <property type="gene ID" value="ENSMMOG00000005253.1"/>
</dbReference>
<dbReference type="PANTHER" id="PTHR43802:SF1">
    <property type="entry name" value="IP11341P-RELATED"/>
    <property type="match status" value="1"/>
</dbReference>
<dbReference type="SUPFAM" id="SSF52096">
    <property type="entry name" value="ClpP/crotonase"/>
    <property type="match status" value="1"/>
</dbReference>
<comment type="similarity">
    <text evidence="1">Belongs to the enoyl-CoA hydratase/isomerase family.</text>
</comment>
<reference evidence="3" key="2">
    <citation type="submission" date="2025-09" db="UniProtKB">
        <authorList>
            <consortium name="Ensembl"/>
        </authorList>
    </citation>
    <scope>IDENTIFICATION</scope>
</reference>
<organism evidence="3 4">
    <name type="scientific">Mola mola</name>
    <name type="common">Ocean sunfish</name>
    <name type="synonym">Tetraodon mola</name>
    <dbReference type="NCBI Taxonomy" id="94237"/>
    <lineage>
        <taxon>Eukaryota</taxon>
        <taxon>Metazoa</taxon>
        <taxon>Chordata</taxon>
        <taxon>Craniata</taxon>
        <taxon>Vertebrata</taxon>
        <taxon>Euteleostomi</taxon>
        <taxon>Actinopterygii</taxon>
        <taxon>Neopterygii</taxon>
        <taxon>Teleostei</taxon>
        <taxon>Neoteleostei</taxon>
        <taxon>Acanthomorphata</taxon>
        <taxon>Eupercaria</taxon>
        <taxon>Tetraodontiformes</taxon>
        <taxon>Molidae</taxon>
        <taxon>Mola</taxon>
    </lineage>
</organism>
<evidence type="ECO:0000313" key="4">
    <source>
        <dbReference type="Proteomes" id="UP000261620"/>
    </source>
</evidence>
<keyword evidence="4" id="KW-1185">Reference proteome</keyword>
<reference evidence="3" key="1">
    <citation type="submission" date="2025-08" db="UniProtKB">
        <authorList>
            <consortium name="Ensembl"/>
        </authorList>
    </citation>
    <scope>IDENTIFICATION</scope>
</reference>
<dbReference type="STRING" id="94237.ENSMMOP00000006726"/>
<proteinExistence type="inferred from homology"/>
<evidence type="ECO:0000313" key="3">
    <source>
        <dbReference type="Ensembl" id="ENSMMOP00000006726.1"/>
    </source>
</evidence>
<dbReference type="AlphaFoldDB" id="A0A3Q3VV45"/>
<protein>
    <submittedName>
        <fullName evidence="3">Uncharacterized protein</fullName>
    </submittedName>
</protein>
<keyword evidence="2" id="KW-0472">Membrane</keyword>
<name>A0A3Q3VV45_MOLML</name>
<dbReference type="CDD" id="cd06558">
    <property type="entry name" value="crotonase-like"/>
    <property type="match status" value="1"/>
</dbReference>
<dbReference type="Proteomes" id="UP000261620">
    <property type="component" value="Unplaced"/>
</dbReference>
<accession>A0A3Q3VV45</accession>
<dbReference type="Gene3D" id="3.90.226.10">
    <property type="entry name" value="2-enoyl-CoA Hydratase, Chain A, domain 1"/>
    <property type="match status" value="2"/>
</dbReference>
<evidence type="ECO:0000256" key="2">
    <source>
        <dbReference type="SAM" id="Phobius"/>
    </source>
</evidence>
<dbReference type="InterPro" id="IPR029045">
    <property type="entry name" value="ClpP/crotonase-like_dom_sf"/>
</dbReference>
<evidence type="ECO:0000256" key="1">
    <source>
        <dbReference type="ARBA" id="ARBA00005254"/>
    </source>
</evidence>